<dbReference type="AlphaFoldDB" id="A0A5R9B2Q8"/>
<comment type="caution">
    <text evidence="3">The sequence shown here is derived from an EMBL/GenBank/DDBJ whole genome shotgun (WGS) entry which is preliminary data.</text>
</comment>
<protein>
    <submittedName>
        <fullName evidence="3">Helix-turn-helix transcriptional regulator</fullName>
    </submittedName>
</protein>
<name>A0A5R9B2Q8_9MICC</name>
<dbReference type="Proteomes" id="UP000310458">
    <property type="component" value="Unassembled WGS sequence"/>
</dbReference>
<dbReference type="OrthoDB" id="3626437at2"/>
<evidence type="ECO:0000313" key="4">
    <source>
        <dbReference type="Proteomes" id="UP000310458"/>
    </source>
</evidence>
<proteinExistence type="predicted"/>
<dbReference type="RefSeq" id="WP_138254390.1">
    <property type="nucleotide sequence ID" value="NZ_VAVZ01000084.1"/>
</dbReference>
<dbReference type="Pfam" id="PF13443">
    <property type="entry name" value="HTH_26"/>
    <property type="match status" value="1"/>
</dbReference>
<organism evidence="3 4">
    <name type="scientific">Nesterenkonia salmonea</name>
    <dbReference type="NCBI Taxonomy" id="1804987"/>
    <lineage>
        <taxon>Bacteria</taxon>
        <taxon>Bacillati</taxon>
        <taxon>Actinomycetota</taxon>
        <taxon>Actinomycetes</taxon>
        <taxon>Micrococcales</taxon>
        <taxon>Micrococcaceae</taxon>
        <taxon>Nesterenkonia</taxon>
    </lineage>
</organism>
<dbReference type="EMBL" id="VAVZ01000084">
    <property type="protein sequence ID" value="TLP90582.1"/>
    <property type="molecule type" value="Genomic_DNA"/>
</dbReference>
<sequence>MRTIQVQWNLRQVMADRGMFQTSELLPLLEERGIHMTREYVYRLVTKTPQRLNTEVLVALCDALACTPGDLITGIVTEQKQAKTGTSEGGPQIGDLRPVRAKIRRPDGVTE</sequence>
<evidence type="ECO:0000259" key="2">
    <source>
        <dbReference type="Pfam" id="PF13443"/>
    </source>
</evidence>
<gene>
    <name evidence="3" type="ORF">FEF26_15275</name>
</gene>
<accession>A0A5R9B2Q8</accession>
<feature type="region of interest" description="Disordered" evidence="1">
    <location>
        <begin position="79"/>
        <end position="111"/>
    </location>
</feature>
<feature type="domain" description="HTH cro/C1-type" evidence="2">
    <location>
        <begin position="9"/>
        <end position="73"/>
    </location>
</feature>
<evidence type="ECO:0000256" key="1">
    <source>
        <dbReference type="SAM" id="MobiDB-lite"/>
    </source>
</evidence>
<keyword evidence="4" id="KW-1185">Reference proteome</keyword>
<reference evidence="3 4" key="1">
    <citation type="submission" date="2019-05" db="EMBL/GenBank/DDBJ databases">
        <title>Nesterenkonia sp. GY074 isolated from the Southern Atlantic Ocean.</title>
        <authorList>
            <person name="Zhang G."/>
        </authorList>
    </citation>
    <scope>NUCLEOTIDE SEQUENCE [LARGE SCALE GENOMIC DNA]</scope>
    <source>
        <strain evidence="3 4">GY074</strain>
    </source>
</reference>
<dbReference type="InterPro" id="IPR001387">
    <property type="entry name" value="Cro/C1-type_HTH"/>
</dbReference>
<evidence type="ECO:0000313" key="3">
    <source>
        <dbReference type="EMBL" id="TLP90582.1"/>
    </source>
</evidence>